<evidence type="ECO:0000313" key="2">
    <source>
        <dbReference type="Proteomes" id="UP000294947"/>
    </source>
</evidence>
<dbReference type="Gene3D" id="3.30.450.410">
    <property type="match status" value="1"/>
</dbReference>
<dbReference type="RefSeq" id="WP_132488324.1">
    <property type="nucleotide sequence ID" value="NZ_SMKW01000031.1"/>
</dbReference>
<dbReference type="GO" id="GO:0018836">
    <property type="term" value="F:alkylmercury lyase activity"/>
    <property type="evidence" value="ECO:0007669"/>
    <property type="project" value="InterPro"/>
</dbReference>
<evidence type="ECO:0000313" key="1">
    <source>
        <dbReference type="EMBL" id="TDD48160.1"/>
    </source>
</evidence>
<dbReference type="InterPro" id="IPR004927">
    <property type="entry name" value="MerB"/>
</dbReference>
<keyword evidence="2" id="KW-1185">Reference proteome</keyword>
<dbReference type="SUPFAM" id="SSF160387">
    <property type="entry name" value="NosL/MerB-like"/>
    <property type="match status" value="1"/>
</dbReference>
<accession>A0A4R4YTW1</accession>
<dbReference type="Pfam" id="PF03243">
    <property type="entry name" value="MerB"/>
    <property type="match status" value="1"/>
</dbReference>
<reference evidence="1 2" key="1">
    <citation type="submission" date="2019-03" db="EMBL/GenBank/DDBJ databases">
        <title>Draft genome sequences of novel Actinobacteria.</title>
        <authorList>
            <person name="Sahin N."/>
            <person name="Ay H."/>
            <person name="Saygin H."/>
        </authorList>
    </citation>
    <scope>NUCLEOTIDE SEQUENCE [LARGE SCALE GENOMIC DNA]</scope>
    <source>
        <strain evidence="1 2">7K502</strain>
    </source>
</reference>
<comment type="caution">
    <text evidence="1">The sequence shown here is derived from an EMBL/GenBank/DDBJ whole genome shotgun (WGS) entry which is preliminary data.</text>
</comment>
<dbReference type="InterPro" id="IPR053717">
    <property type="entry name" value="MerB_lyase_sf"/>
</dbReference>
<sequence>MVFVGARADGPSAETCCDYLNVFIDRHQANTWIQAHPHVPGEVLTPAEAELLGQRIFGDLLAE</sequence>
<protein>
    <submittedName>
        <fullName evidence="1">Uncharacterized protein</fullName>
    </submittedName>
</protein>
<dbReference type="EMBL" id="SMKW01000031">
    <property type="protein sequence ID" value="TDD48160.1"/>
    <property type="molecule type" value="Genomic_DNA"/>
</dbReference>
<gene>
    <name evidence="1" type="ORF">E1288_23005</name>
</gene>
<name>A0A4R4YTW1_9PSEU</name>
<proteinExistence type="predicted"/>
<dbReference type="Proteomes" id="UP000294947">
    <property type="component" value="Unassembled WGS sequence"/>
</dbReference>
<dbReference type="OrthoDB" id="7185309at2"/>
<organism evidence="1 2">
    <name type="scientific">Saccharopolyspora elongata</name>
    <dbReference type="NCBI Taxonomy" id="2530387"/>
    <lineage>
        <taxon>Bacteria</taxon>
        <taxon>Bacillati</taxon>
        <taxon>Actinomycetota</taxon>
        <taxon>Actinomycetes</taxon>
        <taxon>Pseudonocardiales</taxon>
        <taxon>Pseudonocardiaceae</taxon>
        <taxon>Saccharopolyspora</taxon>
    </lineage>
</organism>
<dbReference type="AlphaFoldDB" id="A0A4R4YTW1"/>